<dbReference type="InterPro" id="IPR036890">
    <property type="entry name" value="HATPase_C_sf"/>
</dbReference>
<dbReference type="HAMAP" id="MF_00505">
    <property type="entry name" value="HSP90"/>
    <property type="match status" value="1"/>
</dbReference>
<feature type="compositionally biased region" description="Acidic residues" evidence="8">
    <location>
        <begin position="466"/>
        <end position="484"/>
    </location>
</feature>
<keyword evidence="7" id="KW-0143">Chaperone</keyword>
<evidence type="ECO:0000256" key="8">
    <source>
        <dbReference type="SAM" id="MobiDB-lite"/>
    </source>
</evidence>
<dbReference type="EMBL" id="UOEU01000055">
    <property type="protein sequence ID" value="VAW30479.1"/>
    <property type="molecule type" value="Genomic_DNA"/>
</dbReference>
<dbReference type="AlphaFoldDB" id="A0A3B0V0V6"/>
<dbReference type="PANTHER" id="PTHR11528">
    <property type="entry name" value="HEAT SHOCK PROTEIN 90 FAMILY MEMBER"/>
    <property type="match status" value="1"/>
</dbReference>
<comment type="similarity">
    <text evidence="2">Belongs to the heat shock protein 90 family.</text>
</comment>
<organism evidence="10">
    <name type="scientific">hydrothermal vent metagenome</name>
    <dbReference type="NCBI Taxonomy" id="652676"/>
    <lineage>
        <taxon>unclassified sequences</taxon>
        <taxon>metagenomes</taxon>
        <taxon>ecological metagenomes</taxon>
    </lineage>
</organism>
<dbReference type="Gene3D" id="3.30.230.80">
    <property type="match status" value="1"/>
</dbReference>
<dbReference type="SUPFAM" id="SSF55874">
    <property type="entry name" value="ATPase domain of HSP90 chaperone/DNA topoisomerase II/histidine kinase"/>
    <property type="match status" value="1"/>
</dbReference>
<evidence type="ECO:0000256" key="5">
    <source>
        <dbReference type="ARBA" id="ARBA00022840"/>
    </source>
</evidence>
<dbReference type="GO" id="GO:0140662">
    <property type="term" value="F:ATP-dependent protein folding chaperone"/>
    <property type="evidence" value="ECO:0007669"/>
    <property type="project" value="InterPro"/>
</dbReference>
<evidence type="ECO:0000256" key="3">
    <source>
        <dbReference type="ARBA" id="ARBA00022490"/>
    </source>
</evidence>
<proteinExistence type="inferred from homology"/>
<dbReference type="GO" id="GO:0005737">
    <property type="term" value="C:cytoplasm"/>
    <property type="evidence" value="ECO:0007669"/>
    <property type="project" value="UniProtKB-SubCell"/>
</dbReference>
<feature type="domain" description="Histidine kinase/HSP90-like ATPase" evidence="9">
    <location>
        <begin position="18"/>
        <end position="179"/>
    </location>
</feature>
<dbReference type="InterPro" id="IPR003594">
    <property type="entry name" value="HATPase_dom"/>
</dbReference>
<evidence type="ECO:0000256" key="6">
    <source>
        <dbReference type="ARBA" id="ARBA00023016"/>
    </source>
</evidence>
<keyword evidence="3" id="KW-0963">Cytoplasm</keyword>
<comment type="subcellular location">
    <subcellularLocation>
        <location evidence="1">Cytoplasm</location>
    </subcellularLocation>
</comment>
<protein>
    <submittedName>
        <fullName evidence="10">Chaperone protein HtpG</fullName>
    </submittedName>
</protein>
<reference evidence="10" key="1">
    <citation type="submission" date="2018-06" db="EMBL/GenBank/DDBJ databases">
        <authorList>
            <person name="Zhirakovskaya E."/>
        </authorList>
    </citation>
    <scope>NUCLEOTIDE SEQUENCE</scope>
</reference>
<evidence type="ECO:0000256" key="1">
    <source>
        <dbReference type="ARBA" id="ARBA00004496"/>
    </source>
</evidence>
<dbReference type="FunFam" id="3.30.565.10:FF:000009">
    <property type="entry name" value="Molecular chaperone HtpG"/>
    <property type="match status" value="1"/>
</dbReference>
<keyword evidence="4" id="KW-0547">Nucleotide-binding</keyword>
<evidence type="ECO:0000313" key="10">
    <source>
        <dbReference type="EMBL" id="VAW30479.1"/>
    </source>
</evidence>
<dbReference type="InterPro" id="IPR020575">
    <property type="entry name" value="Hsp90_N"/>
</dbReference>
<dbReference type="SMART" id="SM00387">
    <property type="entry name" value="HATPase_c"/>
    <property type="match status" value="1"/>
</dbReference>
<dbReference type="Gene3D" id="1.20.120.790">
    <property type="entry name" value="Heat shock protein 90, C-terminal domain"/>
    <property type="match status" value="1"/>
</dbReference>
<dbReference type="Gene3D" id="3.40.50.11260">
    <property type="match status" value="1"/>
</dbReference>
<dbReference type="Gene3D" id="3.30.565.10">
    <property type="entry name" value="Histidine kinase-like ATPase, C-terminal domain"/>
    <property type="match status" value="1"/>
</dbReference>
<evidence type="ECO:0000256" key="4">
    <source>
        <dbReference type="ARBA" id="ARBA00022741"/>
    </source>
</evidence>
<evidence type="ECO:0000256" key="2">
    <source>
        <dbReference type="ARBA" id="ARBA00008239"/>
    </source>
</evidence>
<dbReference type="SUPFAM" id="SSF110942">
    <property type="entry name" value="HSP90 C-terminal domain"/>
    <property type="match status" value="1"/>
</dbReference>
<gene>
    <name evidence="10" type="ORF">MNBD_CHLOROFLEXI01-4778</name>
</gene>
<dbReference type="Pfam" id="PF00183">
    <property type="entry name" value="HSP90"/>
    <property type="match status" value="1"/>
</dbReference>
<dbReference type="GO" id="GO:0016887">
    <property type="term" value="F:ATP hydrolysis activity"/>
    <property type="evidence" value="ECO:0007669"/>
    <property type="project" value="InterPro"/>
</dbReference>
<dbReference type="InterPro" id="IPR001404">
    <property type="entry name" value="Hsp90_fam"/>
</dbReference>
<feature type="region of interest" description="Disordered" evidence="8">
    <location>
        <begin position="465"/>
        <end position="486"/>
    </location>
</feature>
<dbReference type="SUPFAM" id="SSF54211">
    <property type="entry name" value="Ribosomal protein S5 domain 2-like"/>
    <property type="match status" value="1"/>
</dbReference>
<accession>A0A3B0V0V6</accession>
<dbReference type="InterPro" id="IPR020568">
    <property type="entry name" value="Ribosomal_Su5_D2-typ_SF"/>
</dbReference>
<name>A0A3B0V0V6_9ZZZZ</name>
<evidence type="ECO:0000256" key="7">
    <source>
        <dbReference type="ARBA" id="ARBA00023186"/>
    </source>
</evidence>
<dbReference type="NCBIfam" id="NF003555">
    <property type="entry name" value="PRK05218.1"/>
    <property type="match status" value="1"/>
</dbReference>
<dbReference type="CDD" id="cd16927">
    <property type="entry name" value="HATPase_Hsp90-like"/>
    <property type="match status" value="1"/>
</dbReference>
<dbReference type="PIRSF" id="PIRSF002583">
    <property type="entry name" value="Hsp90"/>
    <property type="match status" value="1"/>
</dbReference>
<dbReference type="InterPro" id="IPR037196">
    <property type="entry name" value="HSP90_C"/>
</dbReference>
<dbReference type="Pfam" id="PF13589">
    <property type="entry name" value="HATPase_c_3"/>
    <property type="match status" value="1"/>
</dbReference>
<evidence type="ECO:0000259" key="9">
    <source>
        <dbReference type="SMART" id="SM00387"/>
    </source>
</evidence>
<keyword evidence="5" id="KW-0067">ATP-binding</keyword>
<dbReference type="GO" id="GO:0005524">
    <property type="term" value="F:ATP binding"/>
    <property type="evidence" value="ECO:0007669"/>
    <property type="project" value="UniProtKB-KW"/>
</dbReference>
<keyword evidence="6" id="KW-0346">Stress response</keyword>
<sequence>KAEVKQLLQILVHSLYKEPDIFLRELISNASDALTRIQFEMLTNRDVLDSDAELAIHIEIPEVGEDEPKKIIIKDSGIGMTKDELITNLGTIAQSGAREFLAKVGEDENVDPSDMIGQFGVGFYSVFMVADEVRVISRSYKKRAKAAVWISDGSDAFHVETADKTDRGTEMHITLKKDAEDLASEWKLKQIIKKHSDFVRYPIYIGDEQVNQQTPLWRQQPSQVKAEDYTNFYRQMTMDFEEPLATIHFSSDMPVNVRALLFVPAKREPGILAARKEPGVMLYSHNVLIQEYCTDLLPKWLEFIDGVVDSEDLPLNVSRETVQNNRLMRQLGKMIKGRVLRELKKMAKDDAEKYAQFWEEYGRNFKEGIAIDPAAKDDVLPFLRYHTSKSDDALTSLDEYIERMSESQKEIYYVTGDSTSSVANSPHLDPFKEHDLEVLYWVDPLDAFIAPSLLEYKEKPFKNIDDADIELPDGDDGEETDDSESTLSDKAFNGFIGRCVTTLGDKVLEVRASKVLKNSPVRLVSPADAQNKEMDRIQRMLNQEYEIPKRILEVNRNHPLVAHLAHLVENQPDSDLIPLSIEQLYDSALIQEGLHPNPADILPRIQQLLTFAAAQADGEGG</sequence>
<dbReference type="PRINTS" id="PR00775">
    <property type="entry name" value="HEATSHOCK90"/>
</dbReference>
<dbReference type="GO" id="GO:0051082">
    <property type="term" value="F:unfolded protein binding"/>
    <property type="evidence" value="ECO:0007669"/>
    <property type="project" value="InterPro"/>
</dbReference>
<feature type="non-terminal residue" evidence="10">
    <location>
        <position position="1"/>
    </location>
</feature>